<dbReference type="SUPFAM" id="SSF53335">
    <property type="entry name" value="S-adenosyl-L-methionine-dependent methyltransferases"/>
    <property type="match status" value="1"/>
</dbReference>
<keyword evidence="5" id="KW-0472">Membrane</keyword>
<dbReference type="RefSeq" id="WP_128782864.1">
    <property type="nucleotide sequence ID" value="NZ_RJLM01000001.1"/>
</dbReference>
<comment type="similarity">
    <text evidence="1 4">Belongs to the UPF0677 family.</text>
</comment>
<evidence type="ECO:0000313" key="7">
    <source>
        <dbReference type="Proteomes" id="UP000287563"/>
    </source>
</evidence>
<evidence type="ECO:0000256" key="4">
    <source>
        <dbReference type="RuleBase" id="RU362030"/>
    </source>
</evidence>
<keyword evidence="4" id="KW-0949">S-adenosyl-L-methionine</keyword>
<comment type="caution">
    <text evidence="6">The sequence shown here is derived from an EMBL/GenBank/DDBJ whole genome shotgun (WGS) entry which is preliminary data.</text>
</comment>
<keyword evidence="3 6" id="KW-0808">Transferase</keyword>
<evidence type="ECO:0000256" key="3">
    <source>
        <dbReference type="ARBA" id="ARBA00022679"/>
    </source>
</evidence>
<dbReference type="NCBIfam" id="TIGR00027">
    <property type="entry name" value="mthyl_TIGR00027"/>
    <property type="match status" value="1"/>
</dbReference>
<dbReference type="InterPro" id="IPR007213">
    <property type="entry name" value="Ppm1/Ppm2/Tcmp"/>
</dbReference>
<dbReference type="GO" id="GO:0008168">
    <property type="term" value="F:methyltransferase activity"/>
    <property type="evidence" value="ECO:0007669"/>
    <property type="project" value="UniProtKB-UniRule"/>
</dbReference>
<evidence type="ECO:0000256" key="2">
    <source>
        <dbReference type="ARBA" id="ARBA00022603"/>
    </source>
</evidence>
<proteinExistence type="inferred from homology"/>
<keyword evidence="5" id="KW-0812">Transmembrane</keyword>
<gene>
    <name evidence="6" type="ORF">EDI28_05955</name>
</gene>
<feature type="transmembrane region" description="Helical" evidence="5">
    <location>
        <begin position="6"/>
        <end position="29"/>
    </location>
</feature>
<dbReference type="AlphaFoldDB" id="A0A444JX11"/>
<keyword evidence="2 4" id="KW-0489">Methyltransferase</keyword>
<dbReference type="GO" id="GO:0032259">
    <property type="term" value="P:methylation"/>
    <property type="evidence" value="ECO:0007669"/>
    <property type="project" value="UniProtKB-KW"/>
</dbReference>
<dbReference type="Pfam" id="PF04072">
    <property type="entry name" value="LCM"/>
    <property type="match status" value="1"/>
</dbReference>
<comment type="function">
    <text evidence="4">Exhibits S-adenosyl-L-methionine-dependent methyltransferase activity.</text>
</comment>
<sequence>MNVIALVIFAFVQILFIPLAVLGLILIIYKQVYVSWQLGVSSTAVEVINGRWIMHIFGLREDRVSLQLHRALPNNSVLGLWLIFFPSYLRYRICGRTYGYPVIPQQEEEGLSHLVTARTLYFDLLIDKYRNSIEQFVCLGAGFDTRCFSRLKSCQVHCFELDKEKTQQLKIASLSKAGIDASHVTFVPVDFAKPHWYEKLKQAGYDSAKRTMFLWEGVTLYLNEKSVRTSLREIRRHSAIGSVVLCDIYAKSFVEGEYASGMKSPQVVMKASGEQFGFGLELSGDAKLELTYFMASEGLRLQDTYLMGARTKNGIFMAVLEATTIPSELIL</sequence>
<dbReference type="EMBL" id="RJLM01000001">
    <property type="protein sequence ID" value="RWX57558.1"/>
    <property type="molecule type" value="Genomic_DNA"/>
</dbReference>
<evidence type="ECO:0000256" key="5">
    <source>
        <dbReference type="SAM" id="Phobius"/>
    </source>
</evidence>
<organism evidence="6 7">
    <name type="scientific">Photobacterium chitinilyticum</name>
    <dbReference type="NCBI Taxonomy" id="2485123"/>
    <lineage>
        <taxon>Bacteria</taxon>
        <taxon>Pseudomonadati</taxon>
        <taxon>Pseudomonadota</taxon>
        <taxon>Gammaproteobacteria</taxon>
        <taxon>Vibrionales</taxon>
        <taxon>Vibrionaceae</taxon>
        <taxon>Photobacterium</taxon>
    </lineage>
</organism>
<dbReference type="PANTHER" id="PTHR43619:SF2">
    <property type="entry name" value="S-ADENOSYL-L-METHIONINE-DEPENDENT METHYLTRANSFERASES SUPERFAMILY PROTEIN"/>
    <property type="match status" value="1"/>
</dbReference>
<dbReference type="EC" id="2.1.1.-" evidence="4"/>
<reference evidence="6 7" key="1">
    <citation type="submission" date="2018-11" db="EMBL/GenBank/DDBJ databases">
        <title>Photobacterium sp. BEI247 sp. nov., a marine bacterium isolated from Yongle Blue Hole in the South China Sea.</title>
        <authorList>
            <person name="Wang X."/>
        </authorList>
    </citation>
    <scope>NUCLEOTIDE SEQUENCE [LARGE SCALE GENOMIC DNA]</scope>
    <source>
        <strain evidence="7">BEI247</strain>
    </source>
</reference>
<dbReference type="OrthoDB" id="9806164at2"/>
<accession>A0A444JX11</accession>
<evidence type="ECO:0000313" key="6">
    <source>
        <dbReference type="EMBL" id="RWX57558.1"/>
    </source>
</evidence>
<dbReference type="InterPro" id="IPR011610">
    <property type="entry name" value="SAM_mthyl_Trfase_ML2640-like"/>
</dbReference>
<keyword evidence="7" id="KW-1185">Reference proteome</keyword>
<evidence type="ECO:0000256" key="1">
    <source>
        <dbReference type="ARBA" id="ARBA00008138"/>
    </source>
</evidence>
<dbReference type="InterPro" id="IPR029063">
    <property type="entry name" value="SAM-dependent_MTases_sf"/>
</dbReference>
<dbReference type="Proteomes" id="UP000287563">
    <property type="component" value="Unassembled WGS sequence"/>
</dbReference>
<keyword evidence="5" id="KW-1133">Transmembrane helix</keyword>
<dbReference type="Gene3D" id="3.40.50.150">
    <property type="entry name" value="Vaccinia Virus protein VP39"/>
    <property type="match status" value="1"/>
</dbReference>
<dbReference type="PANTHER" id="PTHR43619">
    <property type="entry name" value="S-ADENOSYL-L-METHIONINE-DEPENDENT METHYLTRANSFERASE YKTD-RELATED"/>
    <property type="match status" value="1"/>
</dbReference>
<protein>
    <recommendedName>
        <fullName evidence="4">S-adenosyl-L-methionine-dependent methyltransferase</fullName>
        <ecNumber evidence="4">2.1.1.-</ecNumber>
    </recommendedName>
</protein>
<name>A0A444JX11_9GAMM</name>